<dbReference type="Proteomes" id="UP001357452">
    <property type="component" value="Unassembled WGS sequence"/>
</dbReference>
<protein>
    <submittedName>
        <fullName evidence="5">Glycerate kinase</fullName>
        <ecNumber evidence="5">2.7.1.31</ecNumber>
    </submittedName>
</protein>
<keyword evidence="3 4" id="KW-0418">Kinase</keyword>
<accession>A0ABU7RFG1</accession>
<evidence type="ECO:0000313" key="5">
    <source>
        <dbReference type="EMBL" id="MEE6186742.1"/>
    </source>
</evidence>
<dbReference type="PANTHER" id="PTHR21599:SF0">
    <property type="entry name" value="GLYCERATE KINASE"/>
    <property type="match status" value="1"/>
</dbReference>
<sequence length="376" mass="40130">MKIVIAPNAFKNSLSADKVAEALALGLREYGYQGAIVQQPVGDGGDGTGALLRHYLQAETIWSEVVDPLGRPIRAPWGWVVATKTAVIELADASGLRLLRPEEYNPLKANTAGCGQLIKAALNKGAAEILLCIGGSATVDGGAGMLHELGVEFYDTHHQPLPPIPEALLQLQYIDASMLDERLEKVSIKILCDVKNKLLGEQGAAAIFGPQKGANAKAVMLLEKMLGNFARQANELSSVRIDTIVGGGAAGGVAAGLSAFCSVTIVDGIHYFLEKIGFEKILEDADCVITGEGVIDRQTIEGKAPFGVATLAKEKGIKVIGVAGKITDEKDEVLRRYFDNLLCINKEPLPLEEAISRTRYHLIAIGKDILDCLPNR</sequence>
<dbReference type="Gene3D" id="3.90.1510.10">
    <property type="entry name" value="Glycerate kinase, domain 2"/>
    <property type="match status" value="1"/>
</dbReference>
<dbReference type="Gene3D" id="3.40.50.10350">
    <property type="entry name" value="Glycerate kinase, domain 1"/>
    <property type="match status" value="1"/>
</dbReference>
<dbReference type="EMBL" id="JAZGLY010000003">
    <property type="protein sequence ID" value="MEE6186742.1"/>
    <property type="molecule type" value="Genomic_DNA"/>
</dbReference>
<evidence type="ECO:0000256" key="1">
    <source>
        <dbReference type="ARBA" id="ARBA00006284"/>
    </source>
</evidence>
<comment type="caution">
    <text evidence="5">The sequence shown here is derived from an EMBL/GenBank/DDBJ whole genome shotgun (WGS) entry which is preliminary data.</text>
</comment>
<dbReference type="NCBIfam" id="TIGR00045">
    <property type="entry name" value="glycerate kinase"/>
    <property type="match status" value="1"/>
</dbReference>
<dbReference type="EC" id="2.7.1.31" evidence="5"/>
<keyword evidence="6" id="KW-1185">Reference proteome</keyword>
<dbReference type="Pfam" id="PF02595">
    <property type="entry name" value="Gly_kinase"/>
    <property type="match status" value="1"/>
</dbReference>
<dbReference type="PANTHER" id="PTHR21599">
    <property type="entry name" value="GLYCERATE KINASE"/>
    <property type="match status" value="1"/>
</dbReference>
<comment type="similarity">
    <text evidence="1 4">Belongs to the glycerate kinase type-1 family.</text>
</comment>
<dbReference type="GO" id="GO:0008887">
    <property type="term" value="F:glycerate kinase activity"/>
    <property type="evidence" value="ECO:0007669"/>
    <property type="project" value="UniProtKB-EC"/>
</dbReference>
<keyword evidence="2 4" id="KW-0808">Transferase</keyword>
<dbReference type="InterPro" id="IPR036129">
    <property type="entry name" value="Glycerate_kinase_sf"/>
</dbReference>
<gene>
    <name evidence="5" type="ORF">V2H41_05585</name>
</gene>
<dbReference type="SUPFAM" id="SSF110738">
    <property type="entry name" value="Glycerate kinase I"/>
    <property type="match status" value="1"/>
</dbReference>
<dbReference type="InterPro" id="IPR018197">
    <property type="entry name" value="Glycerate_kinase_RE-like"/>
</dbReference>
<dbReference type="PIRSF" id="PIRSF006078">
    <property type="entry name" value="GlxK"/>
    <property type="match status" value="1"/>
</dbReference>
<evidence type="ECO:0000256" key="4">
    <source>
        <dbReference type="PIRNR" id="PIRNR006078"/>
    </source>
</evidence>
<organism evidence="5 6">
    <name type="scientific">Niabella digestorum</name>
    <dbReference type="NCBI Taxonomy" id="3117701"/>
    <lineage>
        <taxon>Bacteria</taxon>
        <taxon>Pseudomonadati</taxon>
        <taxon>Bacteroidota</taxon>
        <taxon>Chitinophagia</taxon>
        <taxon>Chitinophagales</taxon>
        <taxon>Chitinophagaceae</taxon>
        <taxon>Niabella</taxon>
    </lineage>
</organism>
<evidence type="ECO:0000256" key="2">
    <source>
        <dbReference type="ARBA" id="ARBA00022679"/>
    </source>
</evidence>
<dbReference type="InterPro" id="IPR018193">
    <property type="entry name" value="Glyc_kinase_flavodox-like_fold"/>
</dbReference>
<evidence type="ECO:0000313" key="6">
    <source>
        <dbReference type="Proteomes" id="UP001357452"/>
    </source>
</evidence>
<reference evidence="5 6" key="1">
    <citation type="submission" date="2024-01" db="EMBL/GenBank/DDBJ databases">
        <title>Niabella digestum sp. nov., isolated from waste digestion system.</title>
        <authorList>
            <person name="Zhang L."/>
        </authorList>
    </citation>
    <scope>NUCLEOTIDE SEQUENCE [LARGE SCALE GENOMIC DNA]</scope>
    <source>
        <strain evidence="5 6">A18</strain>
    </source>
</reference>
<proteinExistence type="inferred from homology"/>
<dbReference type="RefSeq" id="WP_330974152.1">
    <property type="nucleotide sequence ID" value="NZ_JAZGLY010000003.1"/>
</dbReference>
<name>A0ABU7RFG1_9BACT</name>
<dbReference type="InterPro" id="IPR004381">
    <property type="entry name" value="Glycerate_kinase"/>
</dbReference>
<evidence type="ECO:0000256" key="3">
    <source>
        <dbReference type="ARBA" id="ARBA00022777"/>
    </source>
</evidence>